<dbReference type="InterPro" id="IPR006015">
    <property type="entry name" value="Universal_stress_UspA"/>
</dbReference>
<reference evidence="3" key="1">
    <citation type="journal article" date="2014" name="Int. J. Syst. Evol. Microbiol.">
        <title>Complete genome sequence of Corynebacterium casei LMG S-19264T (=DSM 44701T), isolated from a smear-ripened cheese.</title>
        <authorList>
            <consortium name="US DOE Joint Genome Institute (JGI-PGF)"/>
            <person name="Walter F."/>
            <person name="Albersmeier A."/>
            <person name="Kalinowski J."/>
            <person name="Ruckert C."/>
        </authorList>
    </citation>
    <scope>NUCLEOTIDE SEQUENCE</scope>
    <source>
        <strain evidence="3">CGMCC 4.7201</strain>
    </source>
</reference>
<evidence type="ECO:0000313" key="4">
    <source>
        <dbReference type="Proteomes" id="UP000641932"/>
    </source>
</evidence>
<dbReference type="Pfam" id="PF00582">
    <property type="entry name" value="Usp"/>
    <property type="match status" value="2"/>
</dbReference>
<dbReference type="SUPFAM" id="SSF52402">
    <property type="entry name" value="Adenine nucleotide alpha hydrolases-like"/>
    <property type="match status" value="2"/>
</dbReference>
<feature type="domain" description="UspA" evidence="2">
    <location>
        <begin position="181"/>
        <end position="317"/>
    </location>
</feature>
<sequence length="323" mass="33651">MITEPTHADTAGGVHERGVHDRDVHARGLCDVVVGVDGSADSLAALDRAVEEARARGAGLQILHAGAWTAVGHVSGAQERTGHRGRDDAAESTVSAAAARVRERAPDVSVWTTTTSEDAARALARRSADAALTVVGTRGLGGFRGLLLGSVSLRLARHTRGPLMVVRGRAAKVLGPRGHGKVLVGVENDADGEAVLFALEEAARRGARLRALHAVGRVRTQPPASVSGLRADRALRARTGAAVARHVVAGLREKFPDVPVRCDAVRHRAAEALVHASRAADVVVVAVRPSDPGTDARLGPVAHALLRRSHCPVVLVPTDPFAT</sequence>
<protein>
    <submittedName>
        <fullName evidence="3">Universal stress protein</fullName>
    </submittedName>
</protein>
<dbReference type="RefSeq" id="WP_189133238.1">
    <property type="nucleotide sequence ID" value="NZ_BMMS01000017.1"/>
</dbReference>
<comment type="similarity">
    <text evidence="1">Belongs to the universal stress protein A family.</text>
</comment>
<dbReference type="Gene3D" id="3.40.50.620">
    <property type="entry name" value="HUPs"/>
    <property type="match status" value="2"/>
</dbReference>
<dbReference type="Proteomes" id="UP000641932">
    <property type="component" value="Unassembled WGS sequence"/>
</dbReference>
<organism evidence="3 4">
    <name type="scientific">Wenjunlia tyrosinilytica</name>
    <dbReference type="NCBI Taxonomy" id="1544741"/>
    <lineage>
        <taxon>Bacteria</taxon>
        <taxon>Bacillati</taxon>
        <taxon>Actinomycetota</taxon>
        <taxon>Actinomycetes</taxon>
        <taxon>Kitasatosporales</taxon>
        <taxon>Streptomycetaceae</taxon>
        <taxon>Wenjunlia</taxon>
    </lineage>
</organism>
<dbReference type="InterPro" id="IPR014729">
    <property type="entry name" value="Rossmann-like_a/b/a_fold"/>
</dbReference>
<feature type="domain" description="UspA" evidence="2">
    <location>
        <begin position="32"/>
        <end position="167"/>
    </location>
</feature>
<evidence type="ECO:0000259" key="2">
    <source>
        <dbReference type="Pfam" id="PF00582"/>
    </source>
</evidence>
<accession>A0A918DYX5</accession>
<dbReference type="PRINTS" id="PR01438">
    <property type="entry name" value="UNVRSLSTRESS"/>
</dbReference>
<evidence type="ECO:0000313" key="3">
    <source>
        <dbReference type="EMBL" id="GGO92108.1"/>
    </source>
</evidence>
<evidence type="ECO:0000256" key="1">
    <source>
        <dbReference type="ARBA" id="ARBA00008791"/>
    </source>
</evidence>
<gene>
    <name evidence="3" type="ORF">GCM10012280_41540</name>
</gene>
<dbReference type="AlphaFoldDB" id="A0A918DYX5"/>
<proteinExistence type="inferred from homology"/>
<dbReference type="InterPro" id="IPR006016">
    <property type="entry name" value="UspA"/>
</dbReference>
<reference evidence="3" key="2">
    <citation type="submission" date="2020-09" db="EMBL/GenBank/DDBJ databases">
        <authorList>
            <person name="Sun Q."/>
            <person name="Zhou Y."/>
        </authorList>
    </citation>
    <scope>NUCLEOTIDE SEQUENCE</scope>
    <source>
        <strain evidence="3">CGMCC 4.7201</strain>
    </source>
</reference>
<dbReference type="PANTHER" id="PTHR46268:SF6">
    <property type="entry name" value="UNIVERSAL STRESS PROTEIN UP12"/>
    <property type="match status" value="1"/>
</dbReference>
<dbReference type="EMBL" id="BMMS01000017">
    <property type="protein sequence ID" value="GGO92108.1"/>
    <property type="molecule type" value="Genomic_DNA"/>
</dbReference>
<name>A0A918DYX5_9ACTN</name>
<comment type="caution">
    <text evidence="3">The sequence shown here is derived from an EMBL/GenBank/DDBJ whole genome shotgun (WGS) entry which is preliminary data.</text>
</comment>
<dbReference type="PANTHER" id="PTHR46268">
    <property type="entry name" value="STRESS RESPONSE PROTEIN NHAX"/>
    <property type="match status" value="1"/>
</dbReference>
<keyword evidence="4" id="KW-1185">Reference proteome</keyword>